<dbReference type="WBParaSite" id="ALUE_0000527101-mRNA-1">
    <property type="protein sequence ID" value="ALUE_0000527101-mRNA-1"/>
    <property type="gene ID" value="ALUE_0000527101"/>
</dbReference>
<organism evidence="2 3">
    <name type="scientific">Ascaris lumbricoides</name>
    <name type="common">Giant roundworm</name>
    <dbReference type="NCBI Taxonomy" id="6252"/>
    <lineage>
        <taxon>Eukaryota</taxon>
        <taxon>Metazoa</taxon>
        <taxon>Ecdysozoa</taxon>
        <taxon>Nematoda</taxon>
        <taxon>Chromadorea</taxon>
        <taxon>Rhabditida</taxon>
        <taxon>Spirurina</taxon>
        <taxon>Ascaridomorpha</taxon>
        <taxon>Ascaridoidea</taxon>
        <taxon>Ascarididae</taxon>
        <taxon>Ascaris</taxon>
    </lineage>
</organism>
<evidence type="ECO:0000313" key="3">
    <source>
        <dbReference type="WBParaSite" id="ALUE_0000527101-mRNA-1"/>
    </source>
</evidence>
<evidence type="ECO:0000313" key="2">
    <source>
        <dbReference type="Proteomes" id="UP000036681"/>
    </source>
</evidence>
<sequence>MCVQRYSQEEASQDYRRCGTRKGLIRAKVKCRLRICDKAVSYTPGRAWIIGPNTFSKRRPPPDTHRSPCST</sequence>
<proteinExistence type="predicted"/>
<evidence type="ECO:0000256" key="1">
    <source>
        <dbReference type="SAM" id="MobiDB-lite"/>
    </source>
</evidence>
<feature type="region of interest" description="Disordered" evidence="1">
    <location>
        <begin position="51"/>
        <end position="71"/>
    </location>
</feature>
<keyword evidence="2" id="KW-1185">Reference proteome</keyword>
<name>A0A0M3HS66_ASCLU</name>
<accession>A0A0M3HS66</accession>
<reference evidence="3" key="1">
    <citation type="submission" date="2017-02" db="UniProtKB">
        <authorList>
            <consortium name="WormBaseParasite"/>
        </authorList>
    </citation>
    <scope>IDENTIFICATION</scope>
</reference>
<protein>
    <submittedName>
        <fullName evidence="3">Tnp_DDE_dom domain-containing protein</fullName>
    </submittedName>
</protein>
<dbReference type="Proteomes" id="UP000036681">
    <property type="component" value="Unplaced"/>
</dbReference>
<feature type="compositionally biased region" description="Basic and acidic residues" evidence="1">
    <location>
        <begin position="60"/>
        <end position="71"/>
    </location>
</feature>
<dbReference type="AlphaFoldDB" id="A0A0M3HS66"/>